<evidence type="ECO:0000256" key="3">
    <source>
        <dbReference type="RuleBase" id="RU363019"/>
    </source>
</evidence>
<dbReference type="Proteomes" id="UP000034849">
    <property type="component" value="Unassembled WGS sequence"/>
</dbReference>
<dbReference type="InterPro" id="IPR029000">
    <property type="entry name" value="Cyclophilin-like_dom_sf"/>
</dbReference>
<keyword evidence="2 3" id="KW-0413">Isomerase</keyword>
<feature type="domain" description="PPIase cyclophilin-type" evidence="4">
    <location>
        <begin position="32"/>
        <end position="174"/>
    </location>
</feature>
<dbReference type="PATRIC" id="fig|1619046.3.peg.51"/>
<dbReference type="InterPro" id="IPR002130">
    <property type="entry name" value="Cyclophilin-type_PPIase_dom"/>
</dbReference>
<evidence type="ECO:0000259" key="4">
    <source>
        <dbReference type="PROSITE" id="PS50072"/>
    </source>
</evidence>
<dbReference type="PROSITE" id="PS00170">
    <property type="entry name" value="CSA_PPIASE_1"/>
    <property type="match status" value="1"/>
</dbReference>
<dbReference type="PROSITE" id="PS50072">
    <property type="entry name" value="CSA_PPIASE_2"/>
    <property type="match status" value="1"/>
</dbReference>
<comment type="caution">
    <text evidence="5">The sequence shown here is derived from an EMBL/GenBank/DDBJ whole genome shotgun (WGS) entry which is preliminary data.</text>
</comment>
<dbReference type="PANTHER" id="PTHR45625:SF4">
    <property type="entry name" value="PEPTIDYLPROLYL ISOMERASE DOMAIN AND WD REPEAT-CONTAINING PROTEIN 1"/>
    <property type="match status" value="1"/>
</dbReference>
<dbReference type="SUPFAM" id="SSF50891">
    <property type="entry name" value="Cyclophilin-like"/>
    <property type="match status" value="1"/>
</dbReference>
<evidence type="ECO:0000256" key="2">
    <source>
        <dbReference type="ARBA" id="ARBA00023235"/>
    </source>
</evidence>
<comment type="similarity">
    <text evidence="3">Belongs to the cyclophilin-type PPIase family.</text>
</comment>
<gene>
    <name evidence="5" type="ORF">US42_C0001G0051</name>
</gene>
<reference evidence="5 6" key="1">
    <citation type="journal article" date="2015" name="Nature">
        <title>rRNA introns, odd ribosomes, and small enigmatic genomes across a large radiation of phyla.</title>
        <authorList>
            <person name="Brown C.T."/>
            <person name="Hug L.A."/>
            <person name="Thomas B.C."/>
            <person name="Sharon I."/>
            <person name="Castelle C.J."/>
            <person name="Singh A."/>
            <person name="Wilkins M.J."/>
            <person name="Williams K.H."/>
            <person name="Banfield J.F."/>
        </authorList>
    </citation>
    <scope>NUCLEOTIDE SEQUENCE [LARGE SCALE GENOMIC DNA]</scope>
</reference>
<protein>
    <recommendedName>
        <fullName evidence="3">Peptidyl-prolyl cis-trans isomerase</fullName>
        <shortName evidence="3">PPIase</shortName>
        <ecNumber evidence="3">5.2.1.8</ecNumber>
    </recommendedName>
</protein>
<sequence>MKKEKIADFHPEKHSVLSSGKKYKAKIKTSKGEILAELNHEAVPVTVNNFVYLASTDFYNQVIFHRVIDGFMIQGGDPSGTGAGGPGYKFKDEKFSGTYERGVLAMANAGAHTNGSQFFIMHADVPLPPNYTIFGKVVNGLEIVDVIATSPVTYSLMGEASTPVEPVIINEVEIIEE</sequence>
<name>A0A0G0GPW0_9BACT</name>
<evidence type="ECO:0000313" key="5">
    <source>
        <dbReference type="EMBL" id="KKQ28200.1"/>
    </source>
</evidence>
<dbReference type="GO" id="GO:0006457">
    <property type="term" value="P:protein folding"/>
    <property type="evidence" value="ECO:0007669"/>
    <property type="project" value="InterPro"/>
</dbReference>
<dbReference type="EMBL" id="LBSX01000001">
    <property type="protein sequence ID" value="KKQ28200.1"/>
    <property type="molecule type" value="Genomic_DNA"/>
</dbReference>
<dbReference type="GO" id="GO:0003755">
    <property type="term" value="F:peptidyl-prolyl cis-trans isomerase activity"/>
    <property type="evidence" value="ECO:0007669"/>
    <property type="project" value="UniProtKB-UniRule"/>
</dbReference>
<evidence type="ECO:0000313" key="6">
    <source>
        <dbReference type="Proteomes" id="UP000034849"/>
    </source>
</evidence>
<accession>A0A0G0GPW0</accession>
<dbReference type="STRING" id="1619046.US42_C0001G0051"/>
<proteinExistence type="inferred from homology"/>
<dbReference type="AlphaFoldDB" id="A0A0G0GPW0"/>
<comment type="function">
    <text evidence="3">PPIases accelerate the folding of proteins. It catalyzes the cis-trans isomerization of proline imidic peptide bonds in oligopeptides.</text>
</comment>
<dbReference type="CDD" id="cd00317">
    <property type="entry name" value="cyclophilin"/>
    <property type="match status" value="1"/>
</dbReference>
<dbReference type="InterPro" id="IPR044666">
    <property type="entry name" value="Cyclophilin_A-like"/>
</dbReference>
<dbReference type="EC" id="5.2.1.8" evidence="3"/>
<dbReference type="Pfam" id="PF00160">
    <property type="entry name" value="Pro_isomerase"/>
    <property type="match status" value="1"/>
</dbReference>
<comment type="catalytic activity">
    <reaction evidence="3">
        <text>[protein]-peptidylproline (omega=180) = [protein]-peptidylproline (omega=0)</text>
        <dbReference type="Rhea" id="RHEA:16237"/>
        <dbReference type="Rhea" id="RHEA-COMP:10747"/>
        <dbReference type="Rhea" id="RHEA-COMP:10748"/>
        <dbReference type="ChEBI" id="CHEBI:83833"/>
        <dbReference type="ChEBI" id="CHEBI:83834"/>
        <dbReference type="EC" id="5.2.1.8"/>
    </reaction>
</comment>
<evidence type="ECO:0000256" key="1">
    <source>
        <dbReference type="ARBA" id="ARBA00023110"/>
    </source>
</evidence>
<dbReference type="PRINTS" id="PR00153">
    <property type="entry name" value="CSAPPISMRASE"/>
</dbReference>
<dbReference type="PANTHER" id="PTHR45625">
    <property type="entry name" value="PEPTIDYL-PROLYL CIS-TRANS ISOMERASE-RELATED"/>
    <property type="match status" value="1"/>
</dbReference>
<dbReference type="InterPro" id="IPR020892">
    <property type="entry name" value="Cyclophilin-type_PPIase_CS"/>
</dbReference>
<organism evidence="5 6">
    <name type="scientific">Candidatus Magasanikbacteria bacterium GW2011_GWC2_37_14</name>
    <dbReference type="NCBI Taxonomy" id="1619046"/>
    <lineage>
        <taxon>Bacteria</taxon>
        <taxon>Candidatus Magasanikiibacteriota</taxon>
    </lineage>
</organism>
<keyword evidence="1 3" id="KW-0697">Rotamase</keyword>
<dbReference type="Gene3D" id="2.40.100.10">
    <property type="entry name" value="Cyclophilin-like"/>
    <property type="match status" value="1"/>
</dbReference>